<protein>
    <submittedName>
        <fullName evidence="1">Sugar transporter</fullName>
    </submittedName>
</protein>
<evidence type="ECO:0000313" key="1">
    <source>
        <dbReference type="EMBL" id="NWO23551.1"/>
    </source>
</evidence>
<keyword evidence="1" id="KW-0762">Sugar transport</keyword>
<dbReference type="AlphaFoldDB" id="A0A7Y8VS07"/>
<comment type="caution">
    <text evidence="1">The sequence shown here is derived from an EMBL/GenBank/DDBJ whole genome shotgun (WGS) entry which is preliminary data.</text>
</comment>
<accession>A0A7Y8VS07</accession>
<dbReference type="Proteomes" id="UP000526307">
    <property type="component" value="Unassembled WGS sequence"/>
</dbReference>
<proteinExistence type="predicted"/>
<keyword evidence="2" id="KW-1185">Reference proteome</keyword>
<dbReference type="EMBL" id="JABXYR010000002">
    <property type="protein sequence ID" value="NWO23551.1"/>
    <property type="molecule type" value="Genomic_DNA"/>
</dbReference>
<sequence>MSITAETAQAHKNDPAVLCCRAEEGTVLEPANFEDPAIFPDLIDTGLLNVDGALKLGQVLNGSKLTKTVDSLTPVTPDIVDKYDEAVDDAAGESAEAEATAETEVAAPAVGGEVQNVSMSVVGGVVKLYIGEGKDIAIEFPV</sequence>
<name>A0A7Y8VS07_9FIRM</name>
<evidence type="ECO:0000313" key="2">
    <source>
        <dbReference type="Proteomes" id="UP000526307"/>
    </source>
</evidence>
<dbReference type="RefSeq" id="WP_178978584.1">
    <property type="nucleotide sequence ID" value="NZ_JABXYR010000002.1"/>
</dbReference>
<keyword evidence="1" id="KW-0813">Transport</keyword>
<gene>
    <name evidence="1" type="ORF">HW270_05680</name>
</gene>
<reference evidence="1 2" key="1">
    <citation type="submission" date="2020-06" db="EMBL/GenBank/DDBJ databases">
        <title>Mogibacterium timidum strain W9173 genomic sequence.</title>
        <authorList>
            <person name="Wade W.G."/>
            <person name="Johnston C.D."/>
            <person name="Chen T."/>
            <person name="Dewhirst F.E."/>
        </authorList>
    </citation>
    <scope>NUCLEOTIDE SEQUENCE [LARGE SCALE GENOMIC DNA]</scope>
    <source>
        <strain evidence="1 2">W9173</strain>
    </source>
</reference>
<organism evidence="1 2">
    <name type="scientific">Mogibacterium timidum</name>
    <dbReference type="NCBI Taxonomy" id="35519"/>
    <lineage>
        <taxon>Bacteria</taxon>
        <taxon>Bacillati</taxon>
        <taxon>Bacillota</taxon>
        <taxon>Clostridia</taxon>
        <taxon>Peptostreptococcales</taxon>
        <taxon>Anaerovoracaceae</taxon>
        <taxon>Mogibacterium</taxon>
    </lineage>
</organism>